<accession>A0A6J6JDW2</accession>
<dbReference type="EMBL" id="CAEZVM010000035">
    <property type="protein sequence ID" value="CAB4634956.1"/>
    <property type="molecule type" value="Genomic_DNA"/>
</dbReference>
<dbReference type="Pfam" id="PF20463">
    <property type="entry name" value="PDH_C"/>
    <property type="match status" value="1"/>
</dbReference>
<dbReference type="NCBIfam" id="NF005111">
    <property type="entry name" value="PRK06545.2-3"/>
    <property type="match status" value="1"/>
</dbReference>
<dbReference type="AlphaFoldDB" id="A0A6J6JDW2"/>
<dbReference type="InterPro" id="IPR046826">
    <property type="entry name" value="PDH_N"/>
</dbReference>
<comment type="pathway">
    <text evidence="3">Amino-acid biosynthesis.</text>
</comment>
<dbReference type="InterPro" id="IPR036291">
    <property type="entry name" value="NAD(P)-bd_dom_sf"/>
</dbReference>
<name>A0A6J6JDW2_9ZZZZ</name>
<evidence type="ECO:0000256" key="2">
    <source>
        <dbReference type="ARBA" id="ARBA00023141"/>
    </source>
</evidence>
<dbReference type="PROSITE" id="PS51176">
    <property type="entry name" value="PDH_ADH"/>
    <property type="match status" value="1"/>
</dbReference>
<dbReference type="Pfam" id="PF02153">
    <property type="entry name" value="PDH_N"/>
    <property type="match status" value="1"/>
</dbReference>
<protein>
    <submittedName>
        <fullName evidence="5">Unannotated protein</fullName>
    </submittedName>
</protein>
<dbReference type="SUPFAM" id="SSF51735">
    <property type="entry name" value="NAD(P)-binding Rossmann-fold domains"/>
    <property type="match status" value="1"/>
</dbReference>
<sequence length="267" mass="28085">MKATVLSELELLGTDLSRYVGSHPMAGREQAGTLSGRSDIFIGRPWVVSANEASSKSAVDQVEALALDLGASLVHLNPVEHDRAVALVSHAPQLISSLMAARLSDSEATDIALAGQGLRDTTRIAASDPRLWIQILSANSHEVAKVVSALKADLDQVLGSLNAVDKAGSLAAIGKLLEKGNLGVSRIPGKHGQRATEYAKVTVMIDDKPGELARLLTEIGEVGINLEDLTLEHATGAAVGLPELFVMPTVADKLVSELTQRGWKIVG</sequence>
<keyword evidence="1" id="KW-0560">Oxidoreductase</keyword>
<dbReference type="Gene3D" id="3.40.50.720">
    <property type="entry name" value="NAD(P)-binding Rossmann-like Domain"/>
    <property type="match status" value="1"/>
</dbReference>
<dbReference type="PANTHER" id="PTHR21363:SF0">
    <property type="entry name" value="PREPHENATE DEHYDROGENASE [NADP(+)]"/>
    <property type="match status" value="1"/>
</dbReference>
<keyword evidence="2" id="KW-0057">Aromatic amino acid biosynthesis</keyword>
<dbReference type="InterPro" id="IPR046825">
    <property type="entry name" value="PDH_C"/>
</dbReference>
<dbReference type="InterPro" id="IPR003099">
    <property type="entry name" value="Prephen_DH"/>
</dbReference>
<evidence type="ECO:0000256" key="3">
    <source>
        <dbReference type="ARBA" id="ARBA00029440"/>
    </source>
</evidence>
<evidence type="ECO:0000313" key="5">
    <source>
        <dbReference type="EMBL" id="CAB4634956.1"/>
    </source>
</evidence>
<evidence type="ECO:0000256" key="1">
    <source>
        <dbReference type="ARBA" id="ARBA00023002"/>
    </source>
</evidence>
<dbReference type="SUPFAM" id="SSF48179">
    <property type="entry name" value="6-phosphogluconate dehydrogenase C-terminal domain-like"/>
    <property type="match status" value="1"/>
</dbReference>
<dbReference type="InterPro" id="IPR008927">
    <property type="entry name" value="6-PGluconate_DH-like_C_sf"/>
</dbReference>
<dbReference type="GO" id="GO:0070403">
    <property type="term" value="F:NAD+ binding"/>
    <property type="evidence" value="ECO:0007669"/>
    <property type="project" value="InterPro"/>
</dbReference>
<dbReference type="InterPro" id="IPR045865">
    <property type="entry name" value="ACT-like_dom_sf"/>
</dbReference>
<dbReference type="GO" id="GO:0004665">
    <property type="term" value="F:prephenate dehydrogenase (NADP+) activity"/>
    <property type="evidence" value="ECO:0007669"/>
    <property type="project" value="InterPro"/>
</dbReference>
<gene>
    <name evidence="5" type="ORF">UFOPK2032_00881</name>
</gene>
<dbReference type="Gene3D" id="1.10.3660.10">
    <property type="entry name" value="6-phosphogluconate dehydrogenase C-terminal like domain"/>
    <property type="match status" value="1"/>
</dbReference>
<reference evidence="5" key="1">
    <citation type="submission" date="2020-05" db="EMBL/GenBank/DDBJ databases">
        <authorList>
            <person name="Chiriac C."/>
            <person name="Salcher M."/>
            <person name="Ghai R."/>
            <person name="Kavagutti S V."/>
        </authorList>
    </citation>
    <scope>NUCLEOTIDE SEQUENCE</scope>
</reference>
<dbReference type="InterPro" id="IPR050812">
    <property type="entry name" value="Preph/Arog_dehydrog"/>
</dbReference>
<dbReference type="PANTHER" id="PTHR21363">
    <property type="entry name" value="PREPHENATE DEHYDROGENASE"/>
    <property type="match status" value="1"/>
</dbReference>
<dbReference type="SUPFAM" id="SSF55021">
    <property type="entry name" value="ACT-like"/>
    <property type="match status" value="1"/>
</dbReference>
<organism evidence="5">
    <name type="scientific">freshwater metagenome</name>
    <dbReference type="NCBI Taxonomy" id="449393"/>
    <lineage>
        <taxon>unclassified sequences</taxon>
        <taxon>metagenomes</taxon>
        <taxon>ecological metagenomes</taxon>
    </lineage>
</organism>
<evidence type="ECO:0000259" key="4">
    <source>
        <dbReference type="PROSITE" id="PS51176"/>
    </source>
</evidence>
<feature type="domain" description="Prephenate/arogenate dehydrogenase" evidence="4">
    <location>
        <begin position="1"/>
        <end position="195"/>
    </location>
</feature>
<dbReference type="GO" id="GO:0006571">
    <property type="term" value="P:tyrosine biosynthetic process"/>
    <property type="evidence" value="ECO:0007669"/>
    <property type="project" value="InterPro"/>
</dbReference>
<keyword evidence="2" id="KW-0028">Amino-acid biosynthesis</keyword>
<dbReference type="GO" id="GO:0008977">
    <property type="term" value="F:prephenate dehydrogenase (NAD+) activity"/>
    <property type="evidence" value="ECO:0007669"/>
    <property type="project" value="InterPro"/>
</dbReference>
<proteinExistence type="predicted"/>